<protein>
    <submittedName>
        <fullName evidence="1">Uncharacterized protein</fullName>
    </submittedName>
</protein>
<gene>
    <name evidence="1" type="ordered locus">Cwoe_2164</name>
</gene>
<evidence type="ECO:0000313" key="1">
    <source>
        <dbReference type="EMBL" id="ADB50589.1"/>
    </source>
</evidence>
<evidence type="ECO:0000313" key="2">
    <source>
        <dbReference type="Proteomes" id="UP000008229"/>
    </source>
</evidence>
<proteinExistence type="predicted"/>
<dbReference type="AlphaFoldDB" id="D3F5C2"/>
<dbReference type="Proteomes" id="UP000008229">
    <property type="component" value="Chromosome"/>
</dbReference>
<reference evidence="1 2" key="1">
    <citation type="journal article" date="2010" name="Stand. Genomic Sci.">
        <title>Complete genome sequence of Conexibacter woesei type strain (ID131577).</title>
        <authorList>
            <person name="Pukall R."/>
            <person name="Lapidus A."/>
            <person name="Glavina Del Rio T."/>
            <person name="Copeland A."/>
            <person name="Tice H."/>
            <person name="Cheng J.-F."/>
            <person name="Lucas S."/>
            <person name="Chen F."/>
            <person name="Nolan M."/>
            <person name="Bruce D."/>
            <person name="Goodwin L."/>
            <person name="Pitluck S."/>
            <person name="Mavromatis K."/>
            <person name="Ivanova N."/>
            <person name="Ovchinnikova G."/>
            <person name="Pati A."/>
            <person name="Chen A."/>
            <person name="Palaniappan K."/>
            <person name="Land M."/>
            <person name="Hauser L."/>
            <person name="Chang Y.-J."/>
            <person name="Jeffries C.D."/>
            <person name="Chain P."/>
            <person name="Meincke L."/>
            <person name="Sims D."/>
            <person name="Brettin T."/>
            <person name="Detter J.C."/>
            <person name="Rohde M."/>
            <person name="Goeker M."/>
            <person name="Bristow J."/>
            <person name="Eisen J.A."/>
            <person name="Markowitz V."/>
            <person name="Kyrpides N.C."/>
            <person name="Klenk H.-P."/>
            <person name="Hugenholtz P."/>
        </authorList>
    </citation>
    <scope>NUCLEOTIDE SEQUENCE [LARGE SCALE GENOMIC DNA]</scope>
    <source>
        <strain evidence="2">DSM 14684 / CIP 108061 / JCM 11494 / NBRC 100937 / ID131577</strain>
    </source>
</reference>
<dbReference type="OrthoDB" id="284878at2"/>
<reference evidence="2" key="2">
    <citation type="submission" date="2010-01" db="EMBL/GenBank/DDBJ databases">
        <title>The complete genome of Conexibacter woesei DSM 14684.</title>
        <authorList>
            <consortium name="US DOE Joint Genome Institute (JGI-PGF)"/>
            <person name="Lucas S."/>
            <person name="Copeland A."/>
            <person name="Lapidus A."/>
            <person name="Glavina del Rio T."/>
            <person name="Dalin E."/>
            <person name="Tice H."/>
            <person name="Bruce D."/>
            <person name="Goodwin L."/>
            <person name="Pitluck S."/>
            <person name="Kyrpides N."/>
            <person name="Mavromatis K."/>
            <person name="Ivanova N."/>
            <person name="Mikhailova N."/>
            <person name="Chertkov O."/>
            <person name="Brettin T."/>
            <person name="Detter J.C."/>
            <person name="Han C."/>
            <person name="Larimer F."/>
            <person name="Land M."/>
            <person name="Hauser L."/>
            <person name="Markowitz V."/>
            <person name="Cheng J.-F."/>
            <person name="Hugenholtz P."/>
            <person name="Woyke T."/>
            <person name="Wu D."/>
            <person name="Pukall R."/>
            <person name="Steenblock K."/>
            <person name="Schneider S."/>
            <person name="Klenk H.-P."/>
            <person name="Eisen J.A."/>
        </authorList>
    </citation>
    <scope>NUCLEOTIDE SEQUENCE [LARGE SCALE GENOMIC DNA]</scope>
    <source>
        <strain evidence="2">DSM 14684 / CIP 108061 / JCM 11494 / NBRC 100937 / ID131577</strain>
    </source>
</reference>
<dbReference type="EMBL" id="CP001854">
    <property type="protein sequence ID" value="ADB50589.1"/>
    <property type="molecule type" value="Genomic_DNA"/>
</dbReference>
<keyword evidence="2" id="KW-1185">Reference proteome</keyword>
<accession>D3F5C2</accession>
<dbReference type="KEGG" id="cwo:Cwoe_2164"/>
<name>D3F5C2_CONWI</name>
<organism evidence="1 2">
    <name type="scientific">Conexibacter woesei (strain DSM 14684 / CCUG 47730 / CIP 108061 / JCM 11494 / NBRC 100937 / ID131577)</name>
    <dbReference type="NCBI Taxonomy" id="469383"/>
    <lineage>
        <taxon>Bacteria</taxon>
        <taxon>Bacillati</taxon>
        <taxon>Actinomycetota</taxon>
        <taxon>Thermoleophilia</taxon>
        <taxon>Solirubrobacterales</taxon>
        <taxon>Conexibacteraceae</taxon>
        <taxon>Conexibacter</taxon>
    </lineage>
</organism>
<dbReference type="RefSeq" id="WP_012933640.1">
    <property type="nucleotide sequence ID" value="NC_013739.1"/>
</dbReference>
<dbReference type="HOGENOM" id="CLU_3166842_0_0_11"/>
<sequence length="47" mass="5243">MRERAHEVPLGDVIVPIAHRDDLITLKRAAGRPQDLADIRLLESLGD</sequence>